<keyword evidence="3" id="KW-0547">Nucleotide-binding</keyword>
<accession>A0A1I4J805</accession>
<feature type="domain" description="ABC transporter" evidence="5">
    <location>
        <begin position="1"/>
        <end position="221"/>
    </location>
</feature>
<dbReference type="RefSeq" id="WP_091482386.1">
    <property type="nucleotide sequence ID" value="NZ_FOTR01000002.1"/>
</dbReference>
<dbReference type="InterPro" id="IPR027417">
    <property type="entry name" value="P-loop_NTPase"/>
</dbReference>
<protein>
    <submittedName>
        <fullName evidence="6">ABC-2 type transport system ATP-binding protein</fullName>
    </submittedName>
</protein>
<evidence type="ECO:0000313" key="6">
    <source>
        <dbReference type="EMBL" id="SFL62341.1"/>
    </source>
</evidence>
<dbReference type="InterPro" id="IPR017871">
    <property type="entry name" value="ABC_transporter-like_CS"/>
</dbReference>
<organism evidence="6 7">
    <name type="scientific">Gracilibacillus orientalis</name>
    <dbReference type="NCBI Taxonomy" id="334253"/>
    <lineage>
        <taxon>Bacteria</taxon>
        <taxon>Bacillati</taxon>
        <taxon>Bacillota</taxon>
        <taxon>Bacilli</taxon>
        <taxon>Bacillales</taxon>
        <taxon>Bacillaceae</taxon>
        <taxon>Gracilibacillus</taxon>
    </lineage>
</organism>
<dbReference type="Gene3D" id="3.40.50.300">
    <property type="entry name" value="P-loop containing nucleotide triphosphate hydrolases"/>
    <property type="match status" value="1"/>
</dbReference>
<name>A0A1I4J805_9BACI</name>
<dbReference type="InterPro" id="IPR003593">
    <property type="entry name" value="AAA+_ATPase"/>
</dbReference>
<proteinExistence type="inferred from homology"/>
<dbReference type="InterPro" id="IPR003439">
    <property type="entry name" value="ABC_transporter-like_ATP-bd"/>
</dbReference>
<gene>
    <name evidence="6" type="ORF">SAMN04487943_102500</name>
</gene>
<dbReference type="SUPFAM" id="SSF52540">
    <property type="entry name" value="P-loop containing nucleoside triphosphate hydrolases"/>
    <property type="match status" value="1"/>
</dbReference>
<dbReference type="GO" id="GO:0005524">
    <property type="term" value="F:ATP binding"/>
    <property type="evidence" value="ECO:0007669"/>
    <property type="project" value="UniProtKB-KW"/>
</dbReference>
<dbReference type="InterPro" id="IPR050763">
    <property type="entry name" value="ABC_transporter_ATP-binding"/>
</dbReference>
<evidence type="ECO:0000256" key="3">
    <source>
        <dbReference type="ARBA" id="ARBA00022741"/>
    </source>
</evidence>
<dbReference type="STRING" id="334253.SAMN04487943_102500"/>
<dbReference type="GO" id="GO:0016887">
    <property type="term" value="F:ATP hydrolysis activity"/>
    <property type="evidence" value="ECO:0007669"/>
    <property type="project" value="InterPro"/>
</dbReference>
<keyword evidence="2" id="KW-0813">Transport</keyword>
<dbReference type="Proteomes" id="UP000198565">
    <property type="component" value="Unassembled WGS sequence"/>
</dbReference>
<evidence type="ECO:0000256" key="4">
    <source>
        <dbReference type="ARBA" id="ARBA00022840"/>
    </source>
</evidence>
<evidence type="ECO:0000256" key="1">
    <source>
        <dbReference type="ARBA" id="ARBA00005417"/>
    </source>
</evidence>
<dbReference type="SMART" id="SM00382">
    <property type="entry name" value="AAA"/>
    <property type="match status" value="1"/>
</dbReference>
<dbReference type="Pfam" id="PF00005">
    <property type="entry name" value="ABC_tran"/>
    <property type="match status" value="1"/>
</dbReference>
<comment type="similarity">
    <text evidence="1">Belongs to the ABC transporter superfamily.</text>
</comment>
<dbReference type="CDD" id="cd03230">
    <property type="entry name" value="ABC_DR_subfamily_A"/>
    <property type="match status" value="1"/>
</dbReference>
<dbReference type="EMBL" id="FOTR01000002">
    <property type="protein sequence ID" value="SFL62341.1"/>
    <property type="molecule type" value="Genomic_DNA"/>
</dbReference>
<dbReference type="OrthoDB" id="9804819at2"/>
<keyword evidence="4 6" id="KW-0067">ATP-binding</keyword>
<dbReference type="AlphaFoldDB" id="A0A1I4J805"/>
<dbReference type="PROSITE" id="PS50893">
    <property type="entry name" value="ABC_TRANSPORTER_2"/>
    <property type="match status" value="1"/>
</dbReference>
<evidence type="ECO:0000259" key="5">
    <source>
        <dbReference type="PROSITE" id="PS50893"/>
    </source>
</evidence>
<reference evidence="7" key="1">
    <citation type="submission" date="2016-10" db="EMBL/GenBank/DDBJ databases">
        <authorList>
            <person name="Varghese N."/>
            <person name="Submissions S."/>
        </authorList>
    </citation>
    <scope>NUCLEOTIDE SEQUENCE [LARGE SCALE GENOMIC DNA]</scope>
    <source>
        <strain evidence="7">CGMCC 1.4250</strain>
    </source>
</reference>
<dbReference type="PROSITE" id="PS00211">
    <property type="entry name" value="ABC_TRANSPORTER_1"/>
    <property type="match status" value="1"/>
</dbReference>
<evidence type="ECO:0000313" key="7">
    <source>
        <dbReference type="Proteomes" id="UP000198565"/>
    </source>
</evidence>
<sequence>MRIVNVSKKYGNTVALDNISFDVVPSSIIGVIGHNGSGKTTLLEILMGIQKQTSGQILNVNPELKEFKEKMGVILQENAVYENITVGELLRLFASYYKDTYDIDYLVDVLNMHDFKGKLYSKLSGGMKQKVNLALAFINKPKYVFLDEPTTGLDPIARKNLWNALNVLCKDTTVFLSSHYMEEVEQNCQYLVYLDDGNLIYSGSIDKFKNLHHPKALSEIYISISGGEYNDNDRTVESRV</sequence>
<dbReference type="PANTHER" id="PTHR42711:SF5">
    <property type="entry name" value="ABC TRANSPORTER ATP-BINDING PROTEIN NATA"/>
    <property type="match status" value="1"/>
</dbReference>
<evidence type="ECO:0000256" key="2">
    <source>
        <dbReference type="ARBA" id="ARBA00022448"/>
    </source>
</evidence>
<dbReference type="PANTHER" id="PTHR42711">
    <property type="entry name" value="ABC TRANSPORTER ATP-BINDING PROTEIN"/>
    <property type="match status" value="1"/>
</dbReference>
<keyword evidence="7" id="KW-1185">Reference proteome</keyword>